<dbReference type="Proteomes" id="UP000321222">
    <property type="component" value="Chromosome"/>
</dbReference>
<evidence type="ECO:0000313" key="1">
    <source>
        <dbReference type="EMBL" id="QEE49151.1"/>
    </source>
</evidence>
<reference evidence="1 2" key="1">
    <citation type="submission" date="2019-08" db="EMBL/GenBank/DDBJ databases">
        <title>Flavobacterium alkalisoli sp. nov., isolated from rhizosphere soil of Suaeda salsa.</title>
        <authorList>
            <person name="Sun J.-Q."/>
            <person name="Xu L."/>
        </authorList>
    </citation>
    <scope>NUCLEOTIDE SEQUENCE [LARGE SCALE GENOMIC DNA]</scope>
    <source>
        <strain evidence="1 2">XS-5</strain>
    </source>
</reference>
<dbReference type="RefSeq" id="WP_147582706.1">
    <property type="nucleotide sequence ID" value="NZ_CP042831.1"/>
</dbReference>
<evidence type="ECO:0000313" key="2">
    <source>
        <dbReference type="Proteomes" id="UP000321222"/>
    </source>
</evidence>
<dbReference type="KEGG" id="fak:FUA48_06025"/>
<sequence>MLDYVKFKVLERESLENHINHTRIVDLSTSLNLFTGEEERCPLKGKYFNMDVVLTCKGAYVDGSIHILQNLLKGGEKQNYNDLSFYSARESVGHLIKVLGINKKTSLTNLEFGLNICISKDPKQFLKFNLLMYDSHGHSKDSPFRGRGDYKEYQRTDYYIKVYNKSKHYGFKSNILRLEVKIIQKRKLQKLGIFSLEDLQKEDVIRRLYSFMWGELQKLNIIDDYRSINMTLEDMNRLNEYTNPNYWNILRRDRTNKVVNDRKKKFKSLIIKYGLDTIQKEILSKVSDKFNQMMEVPESNLKMAA</sequence>
<gene>
    <name evidence="1" type="ORF">FUA48_06025</name>
</gene>
<proteinExistence type="predicted"/>
<accession>A0A5B9FSP6</accession>
<name>A0A5B9FSP6_9FLAO</name>
<keyword evidence="2" id="KW-1185">Reference proteome</keyword>
<evidence type="ECO:0008006" key="3">
    <source>
        <dbReference type="Google" id="ProtNLM"/>
    </source>
</evidence>
<dbReference type="AlphaFoldDB" id="A0A5B9FSP6"/>
<dbReference type="EMBL" id="CP042831">
    <property type="protein sequence ID" value="QEE49151.1"/>
    <property type="molecule type" value="Genomic_DNA"/>
</dbReference>
<organism evidence="1 2">
    <name type="scientific">Flavobacterium alkalisoli</name>
    <dbReference type="NCBI Taxonomy" id="2602769"/>
    <lineage>
        <taxon>Bacteria</taxon>
        <taxon>Pseudomonadati</taxon>
        <taxon>Bacteroidota</taxon>
        <taxon>Flavobacteriia</taxon>
        <taxon>Flavobacteriales</taxon>
        <taxon>Flavobacteriaceae</taxon>
        <taxon>Flavobacterium</taxon>
    </lineage>
</organism>
<dbReference type="OrthoDB" id="795069at2"/>
<protein>
    <recommendedName>
        <fullName evidence="3">Replication initiation factor domain-containing protein</fullName>
    </recommendedName>
</protein>